<feature type="transmembrane region" description="Helical" evidence="2">
    <location>
        <begin position="153"/>
        <end position="178"/>
    </location>
</feature>
<protein>
    <submittedName>
        <fullName evidence="3">DUF6350 family protein</fullName>
    </submittedName>
</protein>
<name>A0ABV9EM36_9ACTN</name>
<feature type="compositionally biased region" description="Basic and acidic residues" evidence="1">
    <location>
        <begin position="548"/>
        <end position="573"/>
    </location>
</feature>
<proteinExistence type="predicted"/>
<feature type="compositionally biased region" description="Basic and acidic residues" evidence="1">
    <location>
        <begin position="527"/>
        <end position="538"/>
    </location>
</feature>
<feature type="region of interest" description="Disordered" evidence="1">
    <location>
        <begin position="495"/>
        <end position="587"/>
    </location>
</feature>
<organism evidence="3 4">
    <name type="scientific">Sphaerisporangium corydalis</name>
    <dbReference type="NCBI Taxonomy" id="1441875"/>
    <lineage>
        <taxon>Bacteria</taxon>
        <taxon>Bacillati</taxon>
        <taxon>Actinomycetota</taxon>
        <taxon>Actinomycetes</taxon>
        <taxon>Streptosporangiales</taxon>
        <taxon>Streptosporangiaceae</taxon>
        <taxon>Sphaerisporangium</taxon>
    </lineage>
</organism>
<feature type="transmembrane region" description="Helical" evidence="2">
    <location>
        <begin position="263"/>
        <end position="286"/>
    </location>
</feature>
<feature type="transmembrane region" description="Helical" evidence="2">
    <location>
        <begin position="298"/>
        <end position="322"/>
    </location>
</feature>
<reference evidence="4" key="1">
    <citation type="journal article" date="2019" name="Int. J. Syst. Evol. Microbiol.">
        <title>The Global Catalogue of Microorganisms (GCM) 10K type strain sequencing project: providing services to taxonomists for standard genome sequencing and annotation.</title>
        <authorList>
            <consortium name="The Broad Institute Genomics Platform"/>
            <consortium name="The Broad Institute Genome Sequencing Center for Infectious Disease"/>
            <person name="Wu L."/>
            <person name="Ma J."/>
        </authorList>
    </citation>
    <scope>NUCLEOTIDE SEQUENCE [LARGE SCALE GENOMIC DNA]</scope>
    <source>
        <strain evidence="4">CCUG 49560</strain>
    </source>
</reference>
<feature type="transmembrane region" description="Helical" evidence="2">
    <location>
        <begin position="101"/>
        <end position="123"/>
    </location>
</feature>
<evidence type="ECO:0000313" key="3">
    <source>
        <dbReference type="EMBL" id="MFC4590547.1"/>
    </source>
</evidence>
<dbReference type="Pfam" id="PF19877">
    <property type="entry name" value="DUF6350"/>
    <property type="match status" value="1"/>
</dbReference>
<sequence>MTALLDQLRAAPRTVLRRIPLPGGGGDDDEARRPLPVAGMIAAAWTLGVGLAVLTTLTLIGWIAAPRGAFGQGIPGVFRAACQVWLAAHHAGFAIPGGRVGLLPLGLMVLPAALLYRAAIWMAQDADLRLRLPARLPKGSPKDLANARRRAQLVLIAQAGISLAAPYALLAGVIALVARNNVTQPFIGEALVSHLVLAFVAGSLATARTIGPWRSMLRLLPERARSVVVGTAVALTTMLAAGLVLVLTAGVMNFGRIQRLSELLAPGFIGGLLLLLVESLYLFNFVIWGVAYISGPGFALGAGTLVAPTGVQLGAVPALPVLGALPQPGVTSPWLMGVLAIPFLAGAIAGVVVARIAPTPHFESAPLWGFVCGITTGLAAGLLAALAGGPLGGARLSAVGPSAWEVALSVALEAGVAAGISAGLANWWLMFHGAAVPAVASVPVRKAGDAIVKVASKVKLAVPPIAREPSGHWMEATEADTRPIPVIRADWADEHASAAAEAAEPGAAKGRPGKGPATGRGLAGKGLADKDKSKDKGRPGTRPAAGKGRADPKREEPRPPRRDIVDESDDRGGHIIYVDPYAWDRDP</sequence>
<evidence type="ECO:0000313" key="4">
    <source>
        <dbReference type="Proteomes" id="UP001595891"/>
    </source>
</evidence>
<dbReference type="RefSeq" id="WP_262850636.1">
    <property type="nucleotide sequence ID" value="NZ_JANZYP010000112.1"/>
</dbReference>
<keyword evidence="2" id="KW-0472">Membrane</keyword>
<accession>A0ABV9EM36</accession>
<evidence type="ECO:0000256" key="2">
    <source>
        <dbReference type="SAM" id="Phobius"/>
    </source>
</evidence>
<keyword evidence="2" id="KW-0812">Transmembrane</keyword>
<keyword evidence="2" id="KW-1133">Transmembrane helix</keyword>
<feature type="compositionally biased region" description="Low complexity" evidence="1">
    <location>
        <begin position="497"/>
        <end position="515"/>
    </location>
</feature>
<evidence type="ECO:0000256" key="1">
    <source>
        <dbReference type="SAM" id="MobiDB-lite"/>
    </source>
</evidence>
<feature type="transmembrane region" description="Helical" evidence="2">
    <location>
        <begin position="190"/>
        <end position="207"/>
    </location>
</feature>
<keyword evidence="4" id="KW-1185">Reference proteome</keyword>
<dbReference type="InterPro" id="IPR045931">
    <property type="entry name" value="DUF6350"/>
</dbReference>
<feature type="transmembrane region" description="Helical" evidence="2">
    <location>
        <begin position="406"/>
        <end position="429"/>
    </location>
</feature>
<comment type="caution">
    <text evidence="3">The sequence shown here is derived from an EMBL/GenBank/DDBJ whole genome shotgun (WGS) entry which is preliminary data.</text>
</comment>
<gene>
    <name evidence="3" type="ORF">ACFO8L_30935</name>
</gene>
<feature type="transmembrane region" description="Helical" evidence="2">
    <location>
        <begin position="42"/>
        <end position="65"/>
    </location>
</feature>
<feature type="transmembrane region" description="Helical" evidence="2">
    <location>
        <begin position="366"/>
        <end position="386"/>
    </location>
</feature>
<feature type="transmembrane region" description="Helical" evidence="2">
    <location>
        <begin position="334"/>
        <end position="354"/>
    </location>
</feature>
<dbReference type="Proteomes" id="UP001595891">
    <property type="component" value="Unassembled WGS sequence"/>
</dbReference>
<dbReference type="EMBL" id="JBHSFN010000023">
    <property type="protein sequence ID" value="MFC4590547.1"/>
    <property type="molecule type" value="Genomic_DNA"/>
</dbReference>
<feature type="transmembrane region" description="Helical" evidence="2">
    <location>
        <begin position="227"/>
        <end position="251"/>
    </location>
</feature>